<keyword evidence="3" id="KW-1185">Reference proteome</keyword>
<gene>
    <name evidence="2" type="ORF">B4U80_11281</name>
</gene>
<dbReference type="OrthoDB" id="8032776at2759"/>
<feature type="domain" description="Integrase catalytic" evidence="1">
    <location>
        <begin position="1"/>
        <end position="111"/>
    </location>
</feature>
<dbReference type="PANTHER" id="PTHR37984">
    <property type="entry name" value="PROTEIN CBG26694"/>
    <property type="match status" value="1"/>
</dbReference>
<dbReference type="Proteomes" id="UP000288716">
    <property type="component" value="Unassembled WGS sequence"/>
</dbReference>
<dbReference type="VEuPathDB" id="VectorBase:LDEU012331"/>
<dbReference type="InterPro" id="IPR012337">
    <property type="entry name" value="RNaseH-like_sf"/>
</dbReference>
<accession>A0A443RXF4</accession>
<dbReference type="InterPro" id="IPR036397">
    <property type="entry name" value="RNaseH_sf"/>
</dbReference>
<dbReference type="InterPro" id="IPR001584">
    <property type="entry name" value="Integrase_cat-core"/>
</dbReference>
<dbReference type="AlphaFoldDB" id="A0A443RXF4"/>
<evidence type="ECO:0000259" key="1">
    <source>
        <dbReference type="PROSITE" id="PS50994"/>
    </source>
</evidence>
<dbReference type="STRING" id="299467.A0A443RXF4"/>
<dbReference type="SUPFAM" id="SSF53098">
    <property type="entry name" value="Ribonuclease H-like"/>
    <property type="match status" value="1"/>
</dbReference>
<dbReference type="Gene3D" id="3.30.420.10">
    <property type="entry name" value="Ribonuclease H-like superfamily/Ribonuclease H"/>
    <property type="match status" value="1"/>
</dbReference>
<evidence type="ECO:0000313" key="2">
    <source>
        <dbReference type="EMBL" id="RWS19709.1"/>
    </source>
</evidence>
<name>A0A443RXF4_9ACAR</name>
<dbReference type="PROSITE" id="PS50994">
    <property type="entry name" value="INTEGRASE"/>
    <property type="match status" value="1"/>
</dbReference>
<proteinExistence type="predicted"/>
<dbReference type="PANTHER" id="PTHR37984:SF5">
    <property type="entry name" value="PROTEIN NYNRIN-LIKE"/>
    <property type="match status" value="1"/>
</dbReference>
<dbReference type="EMBL" id="NCKV01023389">
    <property type="protein sequence ID" value="RWS19709.1"/>
    <property type="molecule type" value="Genomic_DNA"/>
</dbReference>
<reference evidence="2 3" key="1">
    <citation type="journal article" date="2018" name="Gigascience">
        <title>Genomes of trombidid mites reveal novel predicted allergens and laterally-transferred genes associated with secondary metabolism.</title>
        <authorList>
            <person name="Dong X."/>
            <person name="Chaisiri K."/>
            <person name="Xia D."/>
            <person name="Armstrong S.D."/>
            <person name="Fang Y."/>
            <person name="Donnelly M.J."/>
            <person name="Kadowaki T."/>
            <person name="McGarry J.W."/>
            <person name="Darby A.C."/>
            <person name="Makepeace B.L."/>
        </authorList>
    </citation>
    <scope>NUCLEOTIDE SEQUENCE [LARGE SCALE GENOMIC DNA]</scope>
    <source>
        <strain evidence="2">UoL-UT</strain>
    </source>
</reference>
<protein>
    <recommendedName>
        <fullName evidence="1">Integrase catalytic domain-containing protein</fullName>
    </recommendedName>
</protein>
<feature type="non-terminal residue" evidence="2">
    <location>
        <position position="269"/>
    </location>
</feature>
<dbReference type="GO" id="GO:0003676">
    <property type="term" value="F:nucleic acid binding"/>
    <property type="evidence" value="ECO:0007669"/>
    <property type="project" value="InterPro"/>
</dbReference>
<dbReference type="GO" id="GO:0015074">
    <property type="term" value="P:DNA integration"/>
    <property type="evidence" value="ECO:0007669"/>
    <property type="project" value="InterPro"/>
</dbReference>
<organism evidence="2 3">
    <name type="scientific">Leptotrombidium deliense</name>
    <dbReference type="NCBI Taxonomy" id="299467"/>
    <lineage>
        <taxon>Eukaryota</taxon>
        <taxon>Metazoa</taxon>
        <taxon>Ecdysozoa</taxon>
        <taxon>Arthropoda</taxon>
        <taxon>Chelicerata</taxon>
        <taxon>Arachnida</taxon>
        <taxon>Acari</taxon>
        <taxon>Acariformes</taxon>
        <taxon>Trombidiformes</taxon>
        <taxon>Prostigmata</taxon>
        <taxon>Anystina</taxon>
        <taxon>Parasitengona</taxon>
        <taxon>Trombiculoidea</taxon>
        <taxon>Trombiculidae</taxon>
        <taxon>Leptotrombidium</taxon>
    </lineage>
</organism>
<sequence length="269" mass="31151">MEFIRFLEDEVVTKFGAPLVLISDRGTCFTSFETYEYFEKKGITHSTSPPYFPESNGLAERAVKTLKDTLRRQMNGIANWKSELSRAIFAVNTSFNASIGFSPFEMLFGFQPQIENELLIGSVIENKSRMEQIEEMKRNRIQSATNLKISQERQEKSYNEKRSEATFQIGEKVLFTTGNRRGTFNELFEGPFVVNQKIGKRMYRIQREDDDGNTSEMKVAPAERLKSFVERKEDYGIEECFCCLNDEYGIDHKKTQDGRRTCFEDETNG</sequence>
<evidence type="ECO:0000313" key="3">
    <source>
        <dbReference type="Proteomes" id="UP000288716"/>
    </source>
</evidence>
<dbReference type="InterPro" id="IPR050951">
    <property type="entry name" value="Retrovirus_Pol_polyprotein"/>
</dbReference>
<comment type="caution">
    <text evidence="2">The sequence shown here is derived from an EMBL/GenBank/DDBJ whole genome shotgun (WGS) entry which is preliminary data.</text>
</comment>